<dbReference type="Pfam" id="PF04090">
    <property type="entry name" value="Rrn11"/>
    <property type="match status" value="1"/>
</dbReference>
<dbReference type="Gene3D" id="1.25.40.10">
    <property type="entry name" value="Tetratricopeptide repeat domain"/>
    <property type="match status" value="1"/>
</dbReference>
<dbReference type="GO" id="GO:0070860">
    <property type="term" value="C:RNA polymerase I core factor complex"/>
    <property type="evidence" value="ECO:0007669"/>
    <property type="project" value="TreeGrafter"/>
</dbReference>
<dbReference type="PANTHER" id="PTHR28244">
    <property type="entry name" value="RNA POLYMERASE I-SPECIFIC TRANSCRIPTION INITIATION FACTOR RRN11"/>
    <property type="match status" value="1"/>
</dbReference>
<dbReference type="PANTHER" id="PTHR28244:SF1">
    <property type="entry name" value="RNA POLYMERASE I-SPECIFIC TRANSCRIPTION INITIATION FACTOR RRN11"/>
    <property type="match status" value="1"/>
</dbReference>
<dbReference type="Proteomes" id="UP001383192">
    <property type="component" value="Unassembled WGS sequence"/>
</dbReference>
<proteinExistence type="predicted"/>
<dbReference type="GO" id="GO:0001164">
    <property type="term" value="F:RNA polymerase I core promoter sequence-specific DNA binding"/>
    <property type="evidence" value="ECO:0007669"/>
    <property type="project" value="InterPro"/>
</dbReference>
<comment type="caution">
    <text evidence="2">The sequence shown here is derived from an EMBL/GenBank/DDBJ whole genome shotgun (WGS) entry which is preliminary data.</text>
</comment>
<protein>
    <submittedName>
        <fullName evidence="2">Uncharacterized protein</fullName>
    </submittedName>
</protein>
<dbReference type="GO" id="GO:0042790">
    <property type="term" value="P:nucleolar large rRNA transcription by RNA polymerase I"/>
    <property type="evidence" value="ECO:0007669"/>
    <property type="project" value="TreeGrafter"/>
</dbReference>
<evidence type="ECO:0000313" key="2">
    <source>
        <dbReference type="EMBL" id="KAK7060453.1"/>
    </source>
</evidence>
<organism evidence="2 3">
    <name type="scientific">Paramarasmius palmivorus</name>
    <dbReference type="NCBI Taxonomy" id="297713"/>
    <lineage>
        <taxon>Eukaryota</taxon>
        <taxon>Fungi</taxon>
        <taxon>Dikarya</taxon>
        <taxon>Basidiomycota</taxon>
        <taxon>Agaricomycotina</taxon>
        <taxon>Agaricomycetes</taxon>
        <taxon>Agaricomycetidae</taxon>
        <taxon>Agaricales</taxon>
        <taxon>Marasmiineae</taxon>
        <taxon>Marasmiaceae</taxon>
        <taxon>Paramarasmius</taxon>
    </lineage>
</organism>
<dbReference type="InterPro" id="IPR053029">
    <property type="entry name" value="RNA_pol_I-specific_init_factor"/>
</dbReference>
<sequence>MQVRHEDNFLFDSLSSKSPGTARKTHIRRLFDIFQLCLHRHDIPRARRAWTILARCKEVKWTSMWSTAIYLVGESDLQGENTTQQLDLLRELMLHHPTEREVLLQELVFRLILLERYREAVDELELYLPSFPYQDNPVLHTYAGLLCFYLAQEQSGSFNESTLREAKAHLDRALNLDPENVVVQSLLDKVAVIENKDGHMQTKIPGKHDDSDDDDFQMKVDDSDPSPIRKRVRMVDKMSSP</sequence>
<reference evidence="2 3" key="1">
    <citation type="submission" date="2024-01" db="EMBL/GenBank/DDBJ databases">
        <title>A draft genome for a cacao thread blight-causing isolate of Paramarasmius palmivorus.</title>
        <authorList>
            <person name="Baruah I.K."/>
            <person name="Bukari Y."/>
            <person name="Amoako-Attah I."/>
            <person name="Meinhardt L.W."/>
            <person name="Bailey B.A."/>
            <person name="Cohen S.P."/>
        </authorList>
    </citation>
    <scope>NUCLEOTIDE SEQUENCE [LARGE SCALE GENOMIC DNA]</scope>
    <source>
        <strain evidence="2 3">GH-12</strain>
    </source>
</reference>
<accession>A0AAW0E5J5</accession>
<feature type="region of interest" description="Disordered" evidence="1">
    <location>
        <begin position="198"/>
        <end position="241"/>
    </location>
</feature>
<dbReference type="AlphaFoldDB" id="A0AAW0E5J5"/>
<gene>
    <name evidence="2" type="ORF">VNI00_001218</name>
</gene>
<feature type="compositionally biased region" description="Basic and acidic residues" evidence="1">
    <location>
        <begin position="198"/>
        <end position="222"/>
    </location>
</feature>
<name>A0AAW0E5J5_9AGAR</name>
<evidence type="ECO:0000256" key="1">
    <source>
        <dbReference type="SAM" id="MobiDB-lite"/>
    </source>
</evidence>
<dbReference type="SUPFAM" id="SSF48452">
    <property type="entry name" value="TPR-like"/>
    <property type="match status" value="1"/>
</dbReference>
<evidence type="ECO:0000313" key="3">
    <source>
        <dbReference type="Proteomes" id="UP001383192"/>
    </source>
</evidence>
<keyword evidence="3" id="KW-1185">Reference proteome</keyword>
<dbReference type="EMBL" id="JAYKXP010000003">
    <property type="protein sequence ID" value="KAK7060453.1"/>
    <property type="molecule type" value="Genomic_DNA"/>
</dbReference>
<dbReference type="GO" id="GO:0001181">
    <property type="term" value="F:RNA polymerase I general transcription initiation factor activity"/>
    <property type="evidence" value="ECO:0007669"/>
    <property type="project" value="InterPro"/>
</dbReference>
<dbReference type="InterPro" id="IPR007224">
    <property type="entry name" value="TIF_Rrn11"/>
</dbReference>
<dbReference type="GO" id="GO:0017025">
    <property type="term" value="F:TBP-class protein binding"/>
    <property type="evidence" value="ECO:0007669"/>
    <property type="project" value="TreeGrafter"/>
</dbReference>
<dbReference type="InterPro" id="IPR011990">
    <property type="entry name" value="TPR-like_helical_dom_sf"/>
</dbReference>